<name>A0A9Q1CAU7_HOLLE</name>
<dbReference type="AlphaFoldDB" id="A0A9Q1CAU7"/>
<organism evidence="2 3">
    <name type="scientific">Holothuria leucospilota</name>
    <name type="common">Black long sea cucumber</name>
    <name type="synonym">Mertensiothuria leucospilota</name>
    <dbReference type="NCBI Taxonomy" id="206669"/>
    <lineage>
        <taxon>Eukaryota</taxon>
        <taxon>Metazoa</taxon>
        <taxon>Echinodermata</taxon>
        <taxon>Eleutherozoa</taxon>
        <taxon>Echinozoa</taxon>
        <taxon>Holothuroidea</taxon>
        <taxon>Aspidochirotacea</taxon>
        <taxon>Aspidochirotida</taxon>
        <taxon>Holothuriidae</taxon>
        <taxon>Holothuria</taxon>
    </lineage>
</organism>
<evidence type="ECO:0000313" key="2">
    <source>
        <dbReference type="EMBL" id="KAJ8041361.1"/>
    </source>
</evidence>
<keyword evidence="3" id="KW-1185">Reference proteome</keyword>
<evidence type="ECO:0000313" key="3">
    <source>
        <dbReference type="Proteomes" id="UP001152320"/>
    </source>
</evidence>
<feature type="chain" id="PRO_5040166392" evidence="1">
    <location>
        <begin position="20"/>
        <end position="120"/>
    </location>
</feature>
<accession>A0A9Q1CAU7</accession>
<protein>
    <submittedName>
        <fullName evidence="2">Uncharacterized protein</fullName>
    </submittedName>
</protein>
<dbReference type="InterPro" id="IPR012674">
    <property type="entry name" value="Calycin"/>
</dbReference>
<dbReference type="SUPFAM" id="SSF50814">
    <property type="entry name" value="Lipocalins"/>
    <property type="match status" value="1"/>
</dbReference>
<sequence>MKFSVTITVALLFVASASAIKWGRCTTTTQLEDFDLMRFQGPWYQAAGSKNVGNGVEGRCHEIEYSISGERQLSFVAYSVYDDLDTNMTSIIEGVINFDLETSMKWEVQPSKCKYSSDGR</sequence>
<keyword evidence="1" id="KW-0732">Signal</keyword>
<feature type="signal peptide" evidence="1">
    <location>
        <begin position="1"/>
        <end position="19"/>
    </location>
</feature>
<comment type="caution">
    <text evidence="2">The sequence shown here is derived from an EMBL/GenBank/DDBJ whole genome shotgun (WGS) entry which is preliminary data.</text>
</comment>
<reference evidence="2" key="1">
    <citation type="submission" date="2021-10" db="EMBL/GenBank/DDBJ databases">
        <title>Tropical sea cucumber genome reveals ecological adaptation and Cuvierian tubules defense mechanism.</title>
        <authorList>
            <person name="Chen T."/>
        </authorList>
    </citation>
    <scope>NUCLEOTIDE SEQUENCE</scope>
    <source>
        <strain evidence="2">Nanhai2018</strain>
        <tissue evidence="2">Muscle</tissue>
    </source>
</reference>
<proteinExistence type="predicted"/>
<dbReference type="OrthoDB" id="565904at2759"/>
<dbReference type="Gene3D" id="2.40.128.20">
    <property type="match status" value="1"/>
</dbReference>
<dbReference type="EMBL" id="JAIZAY010000005">
    <property type="protein sequence ID" value="KAJ8041361.1"/>
    <property type="molecule type" value="Genomic_DNA"/>
</dbReference>
<dbReference type="Proteomes" id="UP001152320">
    <property type="component" value="Chromosome 5"/>
</dbReference>
<evidence type="ECO:0000256" key="1">
    <source>
        <dbReference type="SAM" id="SignalP"/>
    </source>
</evidence>
<gene>
    <name evidence="2" type="ORF">HOLleu_12161</name>
</gene>